<organism evidence="2 3">
    <name type="scientific">Bosea eneae</name>
    <dbReference type="NCBI Taxonomy" id="151454"/>
    <lineage>
        <taxon>Bacteria</taxon>
        <taxon>Pseudomonadati</taxon>
        <taxon>Pseudomonadota</taxon>
        <taxon>Alphaproteobacteria</taxon>
        <taxon>Hyphomicrobiales</taxon>
        <taxon>Boseaceae</taxon>
        <taxon>Bosea</taxon>
    </lineage>
</organism>
<evidence type="ECO:0008006" key="4">
    <source>
        <dbReference type="Google" id="ProtNLM"/>
    </source>
</evidence>
<dbReference type="Proteomes" id="UP001596053">
    <property type="component" value="Unassembled WGS sequence"/>
</dbReference>
<accession>A0ABW0IWN2</accession>
<dbReference type="RefSeq" id="WP_377800988.1">
    <property type="nucleotide sequence ID" value="NZ_JBHSLW010000052.1"/>
</dbReference>
<protein>
    <recommendedName>
        <fullName evidence="4">VanZ-like domain-containing protein</fullName>
    </recommendedName>
</protein>
<comment type="caution">
    <text evidence="2">The sequence shown here is derived from an EMBL/GenBank/DDBJ whole genome shotgun (WGS) entry which is preliminary data.</text>
</comment>
<feature type="compositionally biased region" description="Low complexity" evidence="1">
    <location>
        <begin position="113"/>
        <end position="130"/>
    </location>
</feature>
<reference evidence="3" key="1">
    <citation type="journal article" date="2019" name="Int. J. Syst. Evol. Microbiol.">
        <title>The Global Catalogue of Microorganisms (GCM) 10K type strain sequencing project: providing services to taxonomists for standard genome sequencing and annotation.</title>
        <authorList>
            <consortium name="The Broad Institute Genomics Platform"/>
            <consortium name="The Broad Institute Genome Sequencing Center for Infectious Disease"/>
            <person name="Wu L."/>
            <person name="Ma J."/>
        </authorList>
    </citation>
    <scope>NUCLEOTIDE SEQUENCE [LARGE SCALE GENOMIC DNA]</scope>
    <source>
        <strain evidence="3">NCAIM B.01391</strain>
    </source>
</reference>
<evidence type="ECO:0000256" key="1">
    <source>
        <dbReference type="SAM" id="MobiDB-lite"/>
    </source>
</evidence>
<keyword evidence="3" id="KW-1185">Reference proteome</keyword>
<feature type="region of interest" description="Disordered" evidence="1">
    <location>
        <begin position="113"/>
        <end position="136"/>
    </location>
</feature>
<gene>
    <name evidence="2" type="ORF">ACFPOB_24675</name>
</gene>
<dbReference type="EMBL" id="JBHSLW010000052">
    <property type="protein sequence ID" value="MFC5422758.1"/>
    <property type="molecule type" value="Genomic_DNA"/>
</dbReference>
<evidence type="ECO:0000313" key="2">
    <source>
        <dbReference type="EMBL" id="MFC5422758.1"/>
    </source>
</evidence>
<sequence>MLLAVALAAEQLLDLTWAEDADPRLFVEPVPNAAIQALLYGTLLALSIQRIRDTAFPVLPVIAAMAAIELLEHGVLPSLTQARLPAPLETMTPLGGALSLASLLFLLLWPSAKAPAPSSARPDPSRRSGASPPPPA</sequence>
<proteinExistence type="predicted"/>
<evidence type="ECO:0000313" key="3">
    <source>
        <dbReference type="Proteomes" id="UP001596053"/>
    </source>
</evidence>
<name>A0ABW0IWN2_9HYPH</name>